<reference evidence="8 9" key="1">
    <citation type="submission" date="2016-10" db="EMBL/GenBank/DDBJ databases">
        <authorList>
            <person name="de Groot N.N."/>
        </authorList>
    </citation>
    <scope>NUCLEOTIDE SEQUENCE [LARGE SCALE GENOMIC DNA]</scope>
    <source>
        <strain evidence="8 9">DSM 22489</strain>
    </source>
</reference>
<dbReference type="EMBL" id="FNVA01000003">
    <property type="protein sequence ID" value="SEG21833.1"/>
    <property type="molecule type" value="Genomic_DNA"/>
</dbReference>
<name>A0A1H5YCP8_9BACT</name>
<protein>
    <recommendedName>
        <fullName evidence="5">Release factor glutamine methyltransferase</fullName>
        <shortName evidence="5">RF MTase</shortName>
        <ecNumber evidence="5">2.1.1.297</ecNumber>
    </recommendedName>
    <alternativeName>
        <fullName evidence="5">N5-glutamine methyltransferase PrmC</fullName>
    </alternativeName>
    <alternativeName>
        <fullName evidence="5">Protein-(glutamine-N5) MTase PrmC</fullName>
    </alternativeName>
    <alternativeName>
        <fullName evidence="5">Protein-glutamine N-methyltransferase PrmC</fullName>
    </alternativeName>
</protein>
<feature type="domain" description="Release factor glutamine methyltransferase N-terminal" evidence="7">
    <location>
        <begin position="4"/>
        <end position="68"/>
    </location>
</feature>
<dbReference type="Pfam" id="PF05175">
    <property type="entry name" value="MTS"/>
    <property type="match status" value="1"/>
</dbReference>
<evidence type="ECO:0000313" key="9">
    <source>
        <dbReference type="Proteomes" id="UP000236728"/>
    </source>
</evidence>
<keyword evidence="3 5" id="KW-0949">S-adenosyl-L-methionine</keyword>
<keyword evidence="1 5" id="KW-0489">Methyltransferase</keyword>
<feature type="binding site" evidence="5">
    <location>
        <begin position="115"/>
        <end position="119"/>
    </location>
    <ligand>
        <name>S-adenosyl-L-methionine</name>
        <dbReference type="ChEBI" id="CHEBI:59789"/>
    </ligand>
</feature>
<gene>
    <name evidence="5" type="primary">prmC</name>
    <name evidence="8" type="ORF">SAMN05421819_2244</name>
</gene>
<feature type="domain" description="Methyltransferase small" evidence="6">
    <location>
        <begin position="108"/>
        <end position="200"/>
    </location>
</feature>
<comment type="caution">
    <text evidence="5">Lacks conserved residue(s) required for the propagation of feature annotation.</text>
</comment>
<dbReference type="Gene3D" id="1.10.8.10">
    <property type="entry name" value="DNA helicase RuvA subunit, C-terminal domain"/>
    <property type="match status" value="1"/>
</dbReference>
<evidence type="ECO:0000259" key="6">
    <source>
        <dbReference type="Pfam" id="PF05175"/>
    </source>
</evidence>
<dbReference type="InterPro" id="IPR029063">
    <property type="entry name" value="SAM-dependent_MTases_sf"/>
</dbReference>
<dbReference type="PANTHER" id="PTHR18895:SF74">
    <property type="entry name" value="MTRF1L RELEASE FACTOR GLUTAMINE METHYLTRANSFERASE"/>
    <property type="match status" value="1"/>
</dbReference>
<keyword evidence="2 5" id="KW-0808">Transferase</keyword>
<dbReference type="PROSITE" id="PS00092">
    <property type="entry name" value="N6_MTASE"/>
    <property type="match status" value="1"/>
</dbReference>
<dbReference type="Pfam" id="PF17827">
    <property type="entry name" value="PrmC_N"/>
    <property type="match status" value="1"/>
</dbReference>
<organism evidence="8 9">
    <name type="scientific">Bryocella elongata</name>
    <dbReference type="NCBI Taxonomy" id="863522"/>
    <lineage>
        <taxon>Bacteria</taxon>
        <taxon>Pseudomonadati</taxon>
        <taxon>Acidobacteriota</taxon>
        <taxon>Terriglobia</taxon>
        <taxon>Terriglobales</taxon>
        <taxon>Acidobacteriaceae</taxon>
        <taxon>Bryocella</taxon>
    </lineage>
</organism>
<proteinExistence type="inferred from homology"/>
<feature type="binding site" evidence="5">
    <location>
        <position position="138"/>
    </location>
    <ligand>
        <name>S-adenosyl-L-methionine</name>
        <dbReference type="ChEBI" id="CHEBI:59789"/>
    </ligand>
</feature>
<dbReference type="InterPro" id="IPR004556">
    <property type="entry name" value="HemK-like"/>
</dbReference>
<sequence>MNLRETLDEAARTITRRDAEVLAQHVLARDRAWLMAHPDAALEEPDLIRLRALVTRRAAEEPLQYLTGVQEFFGRPFEVSADVLIPRPETEQLVEAVLAWVRGRSLASPQILDVGAGSGAIAVTLALELPQAHVTAVDLSPAALRVARRNGEQLGAGVRWLESNLLAALGPEPDGFDIIASNPPYIPLSDKPTLAHEVLAHEPHLALFAGDDGLEVYRRLIPQAHHALRRHGLLAMEFGFGQREALRELFAAQTSPAGDALWSEPKFLDDYAGIPRVVLAERI</sequence>
<dbReference type="EC" id="2.1.1.297" evidence="5"/>
<evidence type="ECO:0000256" key="1">
    <source>
        <dbReference type="ARBA" id="ARBA00022603"/>
    </source>
</evidence>
<dbReference type="InterPro" id="IPR019874">
    <property type="entry name" value="RF_methyltr_PrmC"/>
</dbReference>
<dbReference type="InterPro" id="IPR002052">
    <property type="entry name" value="DNA_methylase_N6_adenine_CS"/>
</dbReference>
<evidence type="ECO:0000259" key="7">
    <source>
        <dbReference type="Pfam" id="PF17827"/>
    </source>
</evidence>
<dbReference type="HAMAP" id="MF_02126">
    <property type="entry name" value="RF_methyltr_PrmC"/>
    <property type="match status" value="1"/>
</dbReference>
<dbReference type="GO" id="GO:0003676">
    <property type="term" value="F:nucleic acid binding"/>
    <property type="evidence" value="ECO:0007669"/>
    <property type="project" value="InterPro"/>
</dbReference>
<dbReference type="GO" id="GO:0032259">
    <property type="term" value="P:methylation"/>
    <property type="evidence" value="ECO:0007669"/>
    <property type="project" value="UniProtKB-KW"/>
</dbReference>
<dbReference type="NCBIfam" id="TIGR03534">
    <property type="entry name" value="RF_mod_PrmC"/>
    <property type="match status" value="1"/>
</dbReference>
<comment type="similarity">
    <text evidence="5">Belongs to the protein N5-glutamine methyltransferase family. PrmC subfamily.</text>
</comment>
<feature type="binding site" evidence="5">
    <location>
        <begin position="182"/>
        <end position="185"/>
    </location>
    <ligand>
        <name>substrate</name>
    </ligand>
</feature>
<dbReference type="SUPFAM" id="SSF53335">
    <property type="entry name" value="S-adenosyl-L-methionine-dependent methyltransferases"/>
    <property type="match status" value="1"/>
</dbReference>
<dbReference type="PANTHER" id="PTHR18895">
    <property type="entry name" value="HEMK METHYLTRANSFERASE"/>
    <property type="match status" value="1"/>
</dbReference>
<evidence type="ECO:0000256" key="4">
    <source>
        <dbReference type="ARBA" id="ARBA00048391"/>
    </source>
</evidence>
<feature type="binding site" evidence="5">
    <location>
        <position position="182"/>
    </location>
    <ligand>
        <name>S-adenosyl-L-methionine</name>
        <dbReference type="ChEBI" id="CHEBI:59789"/>
    </ligand>
</feature>
<evidence type="ECO:0000313" key="8">
    <source>
        <dbReference type="EMBL" id="SEG21833.1"/>
    </source>
</evidence>
<dbReference type="GO" id="GO:0102559">
    <property type="term" value="F:peptide chain release factor N(5)-glutamine methyltransferase activity"/>
    <property type="evidence" value="ECO:0007669"/>
    <property type="project" value="UniProtKB-EC"/>
</dbReference>
<dbReference type="InterPro" id="IPR050320">
    <property type="entry name" value="N5-glutamine_MTase"/>
</dbReference>
<dbReference type="OrthoDB" id="9800643at2"/>
<evidence type="ECO:0000256" key="2">
    <source>
        <dbReference type="ARBA" id="ARBA00022679"/>
    </source>
</evidence>
<dbReference type="CDD" id="cd02440">
    <property type="entry name" value="AdoMet_MTases"/>
    <property type="match status" value="1"/>
</dbReference>
<dbReference type="InterPro" id="IPR040758">
    <property type="entry name" value="PrmC_N"/>
</dbReference>
<dbReference type="NCBIfam" id="TIGR00536">
    <property type="entry name" value="hemK_fam"/>
    <property type="match status" value="1"/>
</dbReference>
<comment type="function">
    <text evidence="5">Methylates the class 1 translation termination release factors RF1/PrfA and RF2/PrfB on the glutamine residue of the universally conserved GGQ motif.</text>
</comment>
<accession>A0A1H5YCP8</accession>
<dbReference type="InterPro" id="IPR007848">
    <property type="entry name" value="Small_mtfrase_dom"/>
</dbReference>
<dbReference type="RefSeq" id="WP_103933113.1">
    <property type="nucleotide sequence ID" value="NZ_FNVA01000003.1"/>
</dbReference>
<keyword evidence="9" id="KW-1185">Reference proteome</keyword>
<dbReference type="AlphaFoldDB" id="A0A1H5YCP8"/>
<evidence type="ECO:0000256" key="3">
    <source>
        <dbReference type="ARBA" id="ARBA00022691"/>
    </source>
</evidence>
<comment type="catalytic activity">
    <reaction evidence="4 5">
        <text>L-glutaminyl-[peptide chain release factor] + S-adenosyl-L-methionine = N(5)-methyl-L-glutaminyl-[peptide chain release factor] + S-adenosyl-L-homocysteine + H(+)</text>
        <dbReference type="Rhea" id="RHEA:42896"/>
        <dbReference type="Rhea" id="RHEA-COMP:10271"/>
        <dbReference type="Rhea" id="RHEA-COMP:10272"/>
        <dbReference type="ChEBI" id="CHEBI:15378"/>
        <dbReference type="ChEBI" id="CHEBI:30011"/>
        <dbReference type="ChEBI" id="CHEBI:57856"/>
        <dbReference type="ChEBI" id="CHEBI:59789"/>
        <dbReference type="ChEBI" id="CHEBI:61891"/>
        <dbReference type="EC" id="2.1.1.297"/>
    </reaction>
</comment>
<evidence type="ECO:0000256" key="5">
    <source>
        <dbReference type="HAMAP-Rule" id="MF_02126"/>
    </source>
</evidence>
<dbReference type="Proteomes" id="UP000236728">
    <property type="component" value="Unassembled WGS sequence"/>
</dbReference>
<dbReference type="Gene3D" id="3.40.50.150">
    <property type="entry name" value="Vaccinia Virus protein VP39"/>
    <property type="match status" value="1"/>
</dbReference>